<dbReference type="InterPro" id="IPR012394">
    <property type="entry name" value="Aldehyde_DH_NAD(P)"/>
</dbReference>
<dbReference type="PANTHER" id="PTHR43570:SF16">
    <property type="entry name" value="ALDEHYDE DEHYDROGENASE TYPE III, ISOFORM Q"/>
    <property type="match status" value="1"/>
</dbReference>
<dbReference type="AlphaFoldDB" id="A0A371I202"/>
<dbReference type="InterPro" id="IPR016162">
    <property type="entry name" value="Ald_DH_N"/>
</dbReference>
<feature type="non-terminal residue" evidence="2">
    <location>
        <position position="1"/>
    </location>
</feature>
<dbReference type="STRING" id="157652.A0A371I202"/>
<accession>A0A371I202</accession>
<evidence type="ECO:0000313" key="2">
    <source>
        <dbReference type="EMBL" id="RDY09039.1"/>
    </source>
</evidence>
<dbReference type="Proteomes" id="UP000257109">
    <property type="component" value="Unassembled WGS sequence"/>
</dbReference>
<dbReference type="OrthoDB" id="440325at2759"/>
<dbReference type="EMBL" id="QJKJ01001141">
    <property type="protein sequence ID" value="RDY09039.1"/>
    <property type="molecule type" value="Genomic_DNA"/>
</dbReference>
<dbReference type="GO" id="GO:0006081">
    <property type="term" value="P:aldehyde metabolic process"/>
    <property type="evidence" value="ECO:0007669"/>
    <property type="project" value="InterPro"/>
</dbReference>
<dbReference type="GO" id="GO:0004029">
    <property type="term" value="F:aldehyde dehydrogenase (NAD+) activity"/>
    <property type="evidence" value="ECO:0007669"/>
    <property type="project" value="TreeGrafter"/>
</dbReference>
<dbReference type="GO" id="GO:0005737">
    <property type="term" value="C:cytoplasm"/>
    <property type="evidence" value="ECO:0007669"/>
    <property type="project" value="TreeGrafter"/>
</dbReference>
<evidence type="ECO:0000256" key="1">
    <source>
        <dbReference type="ARBA" id="ARBA00023002"/>
    </source>
</evidence>
<sequence length="94" mass="10886">MASTTKSKVFDSEEASALVKDLRLTFDCGQTRSYEWRTSQLKALLKLTEEHEQEIVQALHSDLSKSETEAFVQEIRFYVTFCSLNLYLSEISER</sequence>
<dbReference type="SUPFAM" id="SSF53720">
    <property type="entry name" value="ALDH-like"/>
    <property type="match status" value="1"/>
</dbReference>
<reference evidence="2" key="1">
    <citation type="submission" date="2018-05" db="EMBL/GenBank/DDBJ databases">
        <title>Draft genome of Mucuna pruriens seed.</title>
        <authorList>
            <person name="Nnadi N.E."/>
            <person name="Vos R."/>
            <person name="Hasami M.H."/>
            <person name="Devisetty U.K."/>
            <person name="Aguiy J.C."/>
        </authorList>
    </citation>
    <scope>NUCLEOTIDE SEQUENCE [LARGE SCALE GENOMIC DNA]</scope>
    <source>
        <strain evidence="2">JCA_2017</strain>
    </source>
</reference>
<dbReference type="InterPro" id="IPR016161">
    <property type="entry name" value="Ald_DH/histidinol_DH"/>
</dbReference>
<evidence type="ECO:0000313" key="3">
    <source>
        <dbReference type="Proteomes" id="UP000257109"/>
    </source>
</evidence>
<keyword evidence="1" id="KW-0560">Oxidoreductase</keyword>
<protein>
    <submittedName>
        <fullName evidence="2">Aldehyde dehydrogenase</fullName>
    </submittedName>
</protein>
<dbReference type="Gene3D" id="3.40.605.10">
    <property type="entry name" value="Aldehyde Dehydrogenase, Chain A, domain 1"/>
    <property type="match status" value="1"/>
</dbReference>
<dbReference type="PANTHER" id="PTHR43570">
    <property type="entry name" value="ALDEHYDE DEHYDROGENASE"/>
    <property type="match status" value="1"/>
</dbReference>
<proteinExistence type="predicted"/>
<organism evidence="2 3">
    <name type="scientific">Mucuna pruriens</name>
    <name type="common">Velvet bean</name>
    <name type="synonym">Dolichos pruriens</name>
    <dbReference type="NCBI Taxonomy" id="157652"/>
    <lineage>
        <taxon>Eukaryota</taxon>
        <taxon>Viridiplantae</taxon>
        <taxon>Streptophyta</taxon>
        <taxon>Embryophyta</taxon>
        <taxon>Tracheophyta</taxon>
        <taxon>Spermatophyta</taxon>
        <taxon>Magnoliopsida</taxon>
        <taxon>eudicotyledons</taxon>
        <taxon>Gunneridae</taxon>
        <taxon>Pentapetalae</taxon>
        <taxon>rosids</taxon>
        <taxon>fabids</taxon>
        <taxon>Fabales</taxon>
        <taxon>Fabaceae</taxon>
        <taxon>Papilionoideae</taxon>
        <taxon>50 kb inversion clade</taxon>
        <taxon>NPAAA clade</taxon>
        <taxon>indigoferoid/millettioid clade</taxon>
        <taxon>Phaseoleae</taxon>
        <taxon>Mucuna</taxon>
    </lineage>
</organism>
<keyword evidence="3" id="KW-1185">Reference proteome</keyword>
<name>A0A371I202_MUCPR</name>
<comment type="caution">
    <text evidence="2">The sequence shown here is derived from an EMBL/GenBank/DDBJ whole genome shotgun (WGS) entry which is preliminary data.</text>
</comment>
<gene>
    <name evidence="2" type="primary">ALDH</name>
    <name evidence="2" type="ORF">CR513_06669</name>
</gene>